<evidence type="ECO:0000313" key="7">
    <source>
        <dbReference type="EMBL" id="CAE6436526.1"/>
    </source>
</evidence>
<keyword evidence="5 6" id="KW-0472">Membrane</keyword>
<evidence type="ECO:0000256" key="5">
    <source>
        <dbReference type="ARBA" id="ARBA00023136"/>
    </source>
</evidence>
<accession>A0A8H2XW25</accession>
<evidence type="ECO:0000256" key="2">
    <source>
        <dbReference type="ARBA" id="ARBA00022692"/>
    </source>
</evidence>
<feature type="transmembrane region" description="Helical" evidence="6">
    <location>
        <begin position="47"/>
        <end position="67"/>
    </location>
</feature>
<evidence type="ECO:0000256" key="4">
    <source>
        <dbReference type="ARBA" id="ARBA00022989"/>
    </source>
</evidence>
<dbReference type="InterPro" id="IPR024512">
    <property type="entry name" value="Ser_palmitoyltrfase_ssu-like"/>
</dbReference>
<comment type="caution">
    <text evidence="7">The sequence shown here is derived from an EMBL/GenBank/DDBJ whole genome shotgun (WGS) entry which is preliminary data.</text>
</comment>
<keyword evidence="4 6" id="KW-1133">Transmembrane helix</keyword>
<evidence type="ECO:0000313" key="8">
    <source>
        <dbReference type="Proteomes" id="UP000663841"/>
    </source>
</evidence>
<dbReference type="EMBL" id="CAJMWW010000088">
    <property type="protein sequence ID" value="CAE6436526.1"/>
    <property type="molecule type" value="Genomic_DNA"/>
</dbReference>
<keyword evidence="2 6" id="KW-0812">Transmembrane</keyword>
<organism evidence="7 8">
    <name type="scientific">Rhizoctonia solani</name>
    <dbReference type="NCBI Taxonomy" id="456999"/>
    <lineage>
        <taxon>Eukaryota</taxon>
        <taxon>Fungi</taxon>
        <taxon>Dikarya</taxon>
        <taxon>Basidiomycota</taxon>
        <taxon>Agaricomycotina</taxon>
        <taxon>Agaricomycetes</taxon>
        <taxon>Cantharellales</taxon>
        <taxon>Ceratobasidiaceae</taxon>
        <taxon>Rhizoctonia</taxon>
    </lineage>
</organism>
<evidence type="ECO:0000256" key="1">
    <source>
        <dbReference type="ARBA" id="ARBA00004477"/>
    </source>
</evidence>
<comment type="subcellular location">
    <subcellularLocation>
        <location evidence="1">Endoplasmic reticulum membrane</location>
        <topology evidence="1">Multi-pass membrane protein</topology>
    </subcellularLocation>
</comment>
<proteinExistence type="predicted"/>
<name>A0A8H2XW25_9AGAM</name>
<dbReference type="AlphaFoldDB" id="A0A8H2XW25"/>
<dbReference type="Proteomes" id="UP000663841">
    <property type="component" value="Unassembled WGS sequence"/>
</dbReference>
<reference evidence="7" key="1">
    <citation type="submission" date="2021-01" db="EMBL/GenBank/DDBJ databases">
        <authorList>
            <person name="Kaushik A."/>
        </authorList>
    </citation>
    <scope>NUCLEOTIDE SEQUENCE</scope>
    <source>
        <strain evidence="7">AG3-T5</strain>
    </source>
</reference>
<protein>
    <submittedName>
        <fullName evidence="7">Uncharacterized protein</fullName>
    </submittedName>
</protein>
<sequence length="107" mass="12711">MFAEPLLRAQERAIKSKSPLRKFLWRKRVWFESTFGLSVMEPWERNMVLTFFFISWALLTVACYRTLPSTLQFWSQRTMFYLHGHTNETETDAAIRLLGPTFSLESL</sequence>
<evidence type="ECO:0000256" key="6">
    <source>
        <dbReference type="SAM" id="Phobius"/>
    </source>
</evidence>
<dbReference type="Pfam" id="PF11779">
    <property type="entry name" value="SPT_ssu-like"/>
    <property type="match status" value="1"/>
</dbReference>
<gene>
    <name evidence="7" type="ORF">RDB_LOCUS82609</name>
</gene>
<evidence type="ECO:0000256" key="3">
    <source>
        <dbReference type="ARBA" id="ARBA00022824"/>
    </source>
</evidence>
<dbReference type="GO" id="GO:0005789">
    <property type="term" value="C:endoplasmic reticulum membrane"/>
    <property type="evidence" value="ECO:0007669"/>
    <property type="project" value="UniProtKB-SubCell"/>
</dbReference>
<keyword evidence="3" id="KW-0256">Endoplasmic reticulum</keyword>